<protein>
    <submittedName>
        <fullName evidence="1">Uncharacterized protein</fullName>
    </submittedName>
</protein>
<name>A0A7I7WX83_9MYCO</name>
<dbReference type="Proteomes" id="UP000467260">
    <property type="component" value="Chromosome"/>
</dbReference>
<organism evidence="1 2">
    <name type="scientific">Mycolicibacter hiberniae</name>
    <dbReference type="NCBI Taxonomy" id="29314"/>
    <lineage>
        <taxon>Bacteria</taxon>
        <taxon>Bacillati</taxon>
        <taxon>Actinomycetota</taxon>
        <taxon>Actinomycetes</taxon>
        <taxon>Mycobacteriales</taxon>
        <taxon>Mycobacteriaceae</taxon>
        <taxon>Mycolicibacter</taxon>
    </lineage>
</organism>
<dbReference type="EMBL" id="AP022609">
    <property type="protein sequence ID" value="BBZ22196.1"/>
    <property type="molecule type" value="Genomic_DNA"/>
</dbReference>
<reference evidence="1 2" key="1">
    <citation type="journal article" date="2019" name="Emerg. Microbes Infect.">
        <title>Comprehensive subspecies identification of 175 nontuberculous mycobacteria species based on 7547 genomic profiles.</title>
        <authorList>
            <person name="Matsumoto Y."/>
            <person name="Kinjo T."/>
            <person name="Motooka D."/>
            <person name="Nabeya D."/>
            <person name="Jung N."/>
            <person name="Uechi K."/>
            <person name="Horii T."/>
            <person name="Iida T."/>
            <person name="Fujita J."/>
            <person name="Nakamura S."/>
        </authorList>
    </citation>
    <scope>NUCLEOTIDE SEQUENCE [LARGE SCALE GENOMIC DNA]</scope>
    <source>
        <strain evidence="1 2">JCM 13571</strain>
    </source>
</reference>
<dbReference type="KEGG" id="mhib:MHIB_06140"/>
<gene>
    <name evidence="1" type="ORF">MHIB_06140</name>
</gene>
<keyword evidence="2" id="KW-1185">Reference proteome</keyword>
<evidence type="ECO:0000313" key="1">
    <source>
        <dbReference type="EMBL" id="BBZ22196.1"/>
    </source>
</evidence>
<sequence>MSVSVIPVTHAISTLVIGAVRAVFPRPTEGTGWPPRHCPPQPNDIFGDAAMAREMHRL</sequence>
<dbReference type="AlphaFoldDB" id="A0A7I7WX83"/>
<evidence type="ECO:0000313" key="2">
    <source>
        <dbReference type="Proteomes" id="UP000467260"/>
    </source>
</evidence>
<accession>A0A7I7WX83</accession>
<proteinExistence type="predicted"/>